<dbReference type="Proteomes" id="UP000265520">
    <property type="component" value="Unassembled WGS sequence"/>
</dbReference>
<reference evidence="1 2" key="1">
    <citation type="journal article" date="2018" name="Front. Plant Sci.">
        <title>Red Clover (Trifolium pratense) and Zigzag Clover (T. medium) - A Picture of Genomic Similarities and Differences.</title>
        <authorList>
            <person name="Dluhosova J."/>
            <person name="Istvanek J."/>
            <person name="Nedelnik J."/>
            <person name="Repkova J."/>
        </authorList>
    </citation>
    <scope>NUCLEOTIDE SEQUENCE [LARGE SCALE GENOMIC DNA]</scope>
    <source>
        <strain evidence="2">cv. 10/8</strain>
        <tissue evidence="1">Leaf</tissue>
    </source>
</reference>
<keyword evidence="2" id="KW-1185">Reference proteome</keyword>
<comment type="caution">
    <text evidence="1">The sequence shown here is derived from an EMBL/GenBank/DDBJ whole genome shotgun (WGS) entry which is preliminary data.</text>
</comment>
<evidence type="ECO:0000313" key="2">
    <source>
        <dbReference type="Proteomes" id="UP000265520"/>
    </source>
</evidence>
<sequence length="18" mass="2124">MHPEKIPPLPTPQLLKFH</sequence>
<feature type="non-terminal residue" evidence="1">
    <location>
        <position position="18"/>
    </location>
</feature>
<organism evidence="1 2">
    <name type="scientific">Trifolium medium</name>
    <dbReference type="NCBI Taxonomy" id="97028"/>
    <lineage>
        <taxon>Eukaryota</taxon>
        <taxon>Viridiplantae</taxon>
        <taxon>Streptophyta</taxon>
        <taxon>Embryophyta</taxon>
        <taxon>Tracheophyta</taxon>
        <taxon>Spermatophyta</taxon>
        <taxon>Magnoliopsida</taxon>
        <taxon>eudicotyledons</taxon>
        <taxon>Gunneridae</taxon>
        <taxon>Pentapetalae</taxon>
        <taxon>rosids</taxon>
        <taxon>fabids</taxon>
        <taxon>Fabales</taxon>
        <taxon>Fabaceae</taxon>
        <taxon>Papilionoideae</taxon>
        <taxon>50 kb inversion clade</taxon>
        <taxon>NPAAA clade</taxon>
        <taxon>Hologalegina</taxon>
        <taxon>IRL clade</taxon>
        <taxon>Trifolieae</taxon>
        <taxon>Trifolium</taxon>
    </lineage>
</organism>
<evidence type="ECO:0000313" key="1">
    <source>
        <dbReference type="EMBL" id="MCI45458.1"/>
    </source>
</evidence>
<dbReference type="AlphaFoldDB" id="A0A392S9D6"/>
<accession>A0A392S9D6</accession>
<name>A0A392S9D6_9FABA</name>
<dbReference type="EMBL" id="LXQA010344497">
    <property type="protein sequence ID" value="MCI45458.1"/>
    <property type="molecule type" value="Genomic_DNA"/>
</dbReference>
<protein>
    <submittedName>
        <fullName evidence="1">Uncharacterized protein</fullName>
    </submittedName>
</protein>
<proteinExistence type="predicted"/>